<dbReference type="EMBL" id="JOKZ01000009">
    <property type="protein sequence ID" value="KKP07293.1"/>
    <property type="molecule type" value="Genomic_DNA"/>
</dbReference>
<comment type="caution">
    <text evidence="2">The sequence shown here is derived from an EMBL/GenBank/DDBJ whole genome shotgun (WGS) entry which is preliminary data.</text>
</comment>
<protein>
    <recommendedName>
        <fullName evidence="1">AB hydrolase-1 domain-containing protein</fullName>
    </recommendedName>
</protein>
<dbReference type="AlphaFoldDB" id="A0A0F9Y5K7"/>
<dbReference type="PANTHER" id="PTHR37017">
    <property type="entry name" value="AB HYDROLASE-1 DOMAIN-CONTAINING PROTEIN-RELATED"/>
    <property type="match status" value="1"/>
</dbReference>
<evidence type="ECO:0000313" key="2">
    <source>
        <dbReference type="EMBL" id="KKP07293.1"/>
    </source>
</evidence>
<sequence>MAVISSPKPHIFVIPGAYHPGSTFNLFIQSLEAAGFSAETTTNRSAGNAGITVQDDVTHVQSLLIPQMDEGKEIVVVAHSYGGVVGSGVIAGLDKRGREARGLKGGIIGIICIAALMTAPDKSILDMRSGGALSPWVDTSKLETEGVTYTRNQMETFYHDVSPELAQTMIASLTSQSALSVQSKPAAVGWLDNVYDGRRAYIRCLQDGALPLAAQDGLLAQSGVEWIIKSLDASHSPYLSMPDELTSVVAEIIAEFATS</sequence>
<dbReference type="Gene3D" id="3.40.50.1820">
    <property type="entry name" value="alpha/beta hydrolase"/>
    <property type="match status" value="1"/>
</dbReference>
<dbReference type="Pfam" id="PF12697">
    <property type="entry name" value="Abhydrolase_6"/>
    <property type="match status" value="1"/>
</dbReference>
<dbReference type="PANTHER" id="PTHR37017:SF8">
    <property type="entry name" value="AB HYDROLASE-1 DOMAIN-CONTAINING PROTEIN"/>
    <property type="match status" value="1"/>
</dbReference>
<proteinExistence type="predicted"/>
<gene>
    <name evidence="2" type="ORF">THAR02_00617</name>
</gene>
<dbReference type="InterPro" id="IPR052897">
    <property type="entry name" value="Sec-Metab_Biosynth_Hydrolase"/>
</dbReference>
<dbReference type="InterPro" id="IPR000073">
    <property type="entry name" value="AB_hydrolase_1"/>
</dbReference>
<dbReference type="Proteomes" id="UP000034112">
    <property type="component" value="Unassembled WGS sequence"/>
</dbReference>
<evidence type="ECO:0000313" key="3">
    <source>
        <dbReference type="Proteomes" id="UP000034112"/>
    </source>
</evidence>
<name>A0A0F9Y5K7_TRIHA</name>
<dbReference type="OrthoDB" id="408373at2759"/>
<dbReference type="InterPro" id="IPR029058">
    <property type="entry name" value="AB_hydrolase_fold"/>
</dbReference>
<organism evidence="2 3">
    <name type="scientific">Trichoderma harzianum</name>
    <name type="common">Hypocrea lixii</name>
    <dbReference type="NCBI Taxonomy" id="5544"/>
    <lineage>
        <taxon>Eukaryota</taxon>
        <taxon>Fungi</taxon>
        <taxon>Dikarya</taxon>
        <taxon>Ascomycota</taxon>
        <taxon>Pezizomycotina</taxon>
        <taxon>Sordariomycetes</taxon>
        <taxon>Hypocreomycetidae</taxon>
        <taxon>Hypocreales</taxon>
        <taxon>Hypocreaceae</taxon>
        <taxon>Trichoderma</taxon>
    </lineage>
</organism>
<evidence type="ECO:0000259" key="1">
    <source>
        <dbReference type="Pfam" id="PF12697"/>
    </source>
</evidence>
<feature type="domain" description="AB hydrolase-1" evidence="1">
    <location>
        <begin position="11"/>
        <end position="245"/>
    </location>
</feature>
<reference evidence="3" key="1">
    <citation type="journal article" date="2015" name="Genome Announc.">
        <title>Draft whole-genome sequence of the biocontrol agent Trichoderma harzianum T6776.</title>
        <authorList>
            <person name="Baroncelli R."/>
            <person name="Piaggeschi G."/>
            <person name="Fiorini L."/>
            <person name="Bertolini E."/>
            <person name="Zapparata A."/>
            <person name="Pe M.E."/>
            <person name="Sarrocco S."/>
            <person name="Vannacci G."/>
        </authorList>
    </citation>
    <scope>NUCLEOTIDE SEQUENCE [LARGE SCALE GENOMIC DNA]</scope>
    <source>
        <strain evidence="3">T6776</strain>
    </source>
</reference>
<accession>A0A0F9Y5K7</accession>
<dbReference type="SUPFAM" id="SSF53474">
    <property type="entry name" value="alpha/beta-Hydrolases"/>
    <property type="match status" value="1"/>
</dbReference>